<name>H8XR19_FLAIG</name>
<dbReference type="eggNOG" id="ENOG502ZKUT">
    <property type="taxonomic scope" value="Bacteria"/>
</dbReference>
<dbReference type="OrthoDB" id="1427655at2"/>
<sequence length="264" mass="30298">MKIFFNILVLFFAQSIVAQTDSIIKGKIIVETNDTDGVTIVNLTNKNTTISENGGYFKIKANVNDTIMFSAIHLEAKKHVVTKKDFGSNLLFIKLKIHTKHIKEIMITNGDGVTAESLGLVKKGQKQYTPAERRLKTASALDGQWGLNTAFSIDPLFNWLSGRTKQLKKELEIERKEFLQEKIINNFERDYIVQILRIPEEYVDGFIFYIVEDQTLIDALKAKNKTMVSFRLSYLATDYLKLKENEIQPKENKNEQQMEPAKNE</sequence>
<reference evidence="2 3" key="1">
    <citation type="journal article" date="2012" name="J. Bacteriol.">
        <title>Complete Genome Sequence of Flavobacterium indicum GPSTA100-9T, Isolated from Warm Spring Water.</title>
        <authorList>
            <person name="Barbier P."/>
            <person name="Houel A."/>
            <person name="Loux V."/>
            <person name="Poulain J."/>
            <person name="Bernardet J.F."/>
            <person name="Touchon M."/>
            <person name="Duchaud E."/>
        </authorList>
    </citation>
    <scope>NUCLEOTIDE SEQUENCE [LARGE SCALE GENOMIC DNA]</scope>
    <source>
        <strain evidence="3">DSM 17447 / CIP 109464 / GPTSA100-9</strain>
    </source>
</reference>
<gene>
    <name evidence="2" type="ordered locus">KQS_11710</name>
</gene>
<dbReference type="AlphaFoldDB" id="H8XR19"/>
<evidence type="ECO:0000313" key="2">
    <source>
        <dbReference type="EMBL" id="CCG54253.1"/>
    </source>
</evidence>
<evidence type="ECO:0000256" key="1">
    <source>
        <dbReference type="SAM" id="SignalP"/>
    </source>
</evidence>
<dbReference type="PATRIC" id="fig|1094466.5.peg.2290"/>
<keyword evidence="1" id="KW-0732">Signal</keyword>
<dbReference type="EMBL" id="HE774682">
    <property type="protein sequence ID" value="CCG54253.1"/>
    <property type="molecule type" value="Genomic_DNA"/>
</dbReference>
<dbReference type="RefSeq" id="WP_014389371.1">
    <property type="nucleotide sequence ID" value="NC_017025.1"/>
</dbReference>
<feature type="chain" id="PRO_5003617312" description="Outer membrane protein" evidence="1">
    <location>
        <begin position="19"/>
        <end position="264"/>
    </location>
</feature>
<dbReference type="Proteomes" id="UP000007599">
    <property type="component" value="Chromosome I"/>
</dbReference>
<dbReference type="KEGG" id="fin:KQS_11710"/>
<accession>H8XR19</accession>
<protein>
    <recommendedName>
        <fullName evidence="4">Outer membrane protein</fullName>
    </recommendedName>
</protein>
<keyword evidence="3" id="KW-1185">Reference proteome</keyword>
<organism evidence="2 3">
    <name type="scientific">Flavobacterium indicum (strain DSM 17447 / CIP 109464 / GPTSA100-9)</name>
    <dbReference type="NCBI Taxonomy" id="1094466"/>
    <lineage>
        <taxon>Bacteria</taxon>
        <taxon>Pseudomonadati</taxon>
        <taxon>Bacteroidota</taxon>
        <taxon>Flavobacteriia</taxon>
        <taxon>Flavobacteriales</taxon>
        <taxon>Flavobacteriaceae</taxon>
        <taxon>Flavobacterium</taxon>
    </lineage>
</organism>
<evidence type="ECO:0008006" key="4">
    <source>
        <dbReference type="Google" id="ProtNLM"/>
    </source>
</evidence>
<proteinExistence type="predicted"/>
<dbReference type="HOGENOM" id="CLU_088900_2_0_10"/>
<feature type="signal peptide" evidence="1">
    <location>
        <begin position="1"/>
        <end position="18"/>
    </location>
</feature>
<dbReference type="STRING" id="1094466.KQS_11710"/>
<evidence type="ECO:0000313" key="3">
    <source>
        <dbReference type="Proteomes" id="UP000007599"/>
    </source>
</evidence>
<reference evidence="3" key="2">
    <citation type="submission" date="2012-03" db="EMBL/GenBank/DDBJ databases">
        <title>Complete genome sequence of Flavobacterium indicum GPTSA100-9T, isolated from warm spring water.</title>
        <authorList>
            <person name="Barbier P."/>
            <person name="Houel A."/>
            <person name="Loux V."/>
            <person name="Poulain J."/>
            <person name="Bernardet J.-F."/>
            <person name="Touchon M."/>
            <person name="Duchaud E."/>
        </authorList>
    </citation>
    <scope>NUCLEOTIDE SEQUENCE [LARGE SCALE GENOMIC DNA]</scope>
    <source>
        <strain evidence="3">DSM 17447 / CIP 109464 / GPTSA100-9</strain>
    </source>
</reference>